<keyword evidence="3" id="KW-1185">Reference proteome</keyword>
<dbReference type="Proteomes" id="UP000887116">
    <property type="component" value="Unassembled WGS sequence"/>
</dbReference>
<dbReference type="AlphaFoldDB" id="A0A8X6I4Z8"/>
<protein>
    <submittedName>
        <fullName evidence="2">Uncharacterized protein</fullName>
    </submittedName>
</protein>
<reference evidence="2" key="1">
    <citation type="submission" date="2020-07" db="EMBL/GenBank/DDBJ databases">
        <title>Multicomponent nature underlies the extraordinary mechanical properties of spider dragline silk.</title>
        <authorList>
            <person name="Kono N."/>
            <person name="Nakamura H."/>
            <person name="Mori M."/>
            <person name="Yoshida Y."/>
            <person name="Ohtoshi R."/>
            <person name="Malay A.D."/>
            <person name="Moran D.A.P."/>
            <person name="Tomita M."/>
            <person name="Numata K."/>
            <person name="Arakawa K."/>
        </authorList>
    </citation>
    <scope>NUCLEOTIDE SEQUENCE</scope>
</reference>
<evidence type="ECO:0000256" key="1">
    <source>
        <dbReference type="SAM" id="MobiDB-lite"/>
    </source>
</evidence>
<name>A0A8X6I4Z8_TRICU</name>
<accession>A0A8X6I4Z8</accession>
<evidence type="ECO:0000313" key="3">
    <source>
        <dbReference type="Proteomes" id="UP000887116"/>
    </source>
</evidence>
<gene>
    <name evidence="2" type="primary">AVEN_195346_1</name>
    <name evidence="2" type="ORF">TNCT_578731</name>
</gene>
<organism evidence="2 3">
    <name type="scientific">Trichonephila clavata</name>
    <name type="common">Joro spider</name>
    <name type="synonym">Nephila clavata</name>
    <dbReference type="NCBI Taxonomy" id="2740835"/>
    <lineage>
        <taxon>Eukaryota</taxon>
        <taxon>Metazoa</taxon>
        <taxon>Ecdysozoa</taxon>
        <taxon>Arthropoda</taxon>
        <taxon>Chelicerata</taxon>
        <taxon>Arachnida</taxon>
        <taxon>Araneae</taxon>
        <taxon>Araneomorphae</taxon>
        <taxon>Entelegynae</taxon>
        <taxon>Araneoidea</taxon>
        <taxon>Nephilidae</taxon>
        <taxon>Trichonephila</taxon>
    </lineage>
</organism>
<evidence type="ECO:0000313" key="2">
    <source>
        <dbReference type="EMBL" id="GFR15514.1"/>
    </source>
</evidence>
<proteinExistence type="predicted"/>
<sequence>MLRHRLVRQSAMNISSSSDSTMPSPQPIRRRRNSQDAKMYRQLSSDSLDNLLNSPDVNLERRSGPRRHSVACGVLYVDVQKPSLKSAFNFAVKRMSSACSVLSSAPSSTYNLSPHQSTLPVKKKEEEVLLPQVLGTFHQNRMPQSQSCGDGGSKKNARNAFQVNRRFSTDCPPPTYSEATSLWKQPVSRQRLTRQQQIVHSKESLGAVEDDDFGNLIE</sequence>
<dbReference type="EMBL" id="BMAO01007378">
    <property type="protein sequence ID" value="GFR15514.1"/>
    <property type="molecule type" value="Genomic_DNA"/>
</dbReference>
<feature type="region of interest" description="Disordered" evidence="1">
    <location>
        <begin position="1"/>
        <end position="37"/>
    </location>
</feature>
<comment type="caution">
    <text evidence="2">The sequence shown here is derived from an EMBL/GenBank/DDBJ whole genome shotgun (WGS) entry which is preliminary data.</text>
</comment>
<dbReference type="OrthoDB" id="6425718at2759"/>